<evidence type="ECO:0000313" key="13">
    <source>
        <dbReference type="EMBL" id="KZD72089.1"/>
    </source>
</evidence>
<evidence type="ECO:0000256" key="5">
    <source>
        <dbReference type="ARBA" id="ARBA00022692"/>
    </source>
</evidence>
<evidence type="ECO:0000256" key="3">
    <source>
        <dbReference type="ARBA" id="ARBA00007971"/>
    </source>
</evidence>
<gene>
    <name evidence="13" type="ORF">B4088_0550</name>
</gene>
<dbReference type="EMBL" id="LJKE01000015">
    <property type="protein sequence ID" value="KZD72089.1"/>
    <property type="molecule type" value="Genomic_DNA"/>
</dbReference>
<feature type="region of interest" description="Disordered" evidence="9">
    <location>
        <begin position="465"/>
        <end position="504"/>
    </location>
</feature>
<keyword evidence="4" id="KW-1003">Cell membrane</keyword>
<dbReference type="PANTHER" id="PTHR30046">
    <property type="entry name" value="FLAGELLAR M-RING PROTEIN"/>
    <property type="match status" value="1"/>
</dbReference>
<reference evidence="13 14" key="1">
    <citation type="submission" date="2015-09" db="EMBL/GenBank/DDBJ databases">
        <title>Bacillus cereus food isolates.</title>
        <authorList>
            <person name="Boekhorst J."/>
        </authorList>
    </citation>
    <scope>NUCLEOTIDE SEQUENCE [LARGE SCALE GENOMIC DNA]</scope>
    <source>
        <strain evidence="13 14">B4088</strain>
    </source>
</reference>
<evidence type="ECO:0000259" key="12">
    <source>
        <dbReference type="Pfam" id="PF08345"/>
    </source>
</evidence>
<keyword evidence="8" id="KW-0975">Bacterial flagellum</keyword>
<evidence type="ECO:0000256" key="2">
    <source>
        <dbReference type="ARBA" id="ARBA00004651"/>
    </source>
</evidence>
<comment type="similarity">
    <text evidence="3">Belongs to the FliF family.</text>
</comment>
<evidence type="ECO:0000256" key="9">
    <source>
        <dbReference type="SAM" id="MobiDB-lite"/>
    </source>
</evidence>
<evidence type="ECO:0000256" key="6">
    <source>
        <dbReference type="ARBA" id="ARBA00022989"/>
    </source>
</evidence>
<protein>
    <submittedName>
        <fullName evidence="13">Flagellar M-ring protein FliF</fullName>
    </submittedName>
</protein>
<organism evidence="13 14">
    <name type="scientific">Bacillus cereus</name>
    <dbReference type="NCBI Taxonomy" id="1396"/>
    <lineage>
        <taxon>Bacteria</taxon>
        <taxon>Bacillati</taxon>
        <taxon>Bacillota</taxon>
        <taxon>Bacilli</taxon>
        <taxon>Bacillales</taxon>
        <taxon>Bacillaceae</taxon>
        <taxon>Bacillus</taxon>
        <taxon>Bacillus cereus group</taxon>
    </lineage>
</organism>
<evidence type="ECO:0000256" key="1">
    <source>
        <dbReference type="ARBA" id="ARBA00004117"/>
    </source>
</evidence>
<dbReference type="InterPro" id="IPR043427">
    <property type="entry name" value="YscJ/FliF"/>
</dbReference>
<name>A0A162PI68_BACCE</name>
<sequence>MSKIKDLFLSLRLWQKLLLVAVLIGLVGGVFLLSRPGEYEILYSNLAKEDAGSMKKVLADSNIQYQMEKGDEIIKVHPEDVPKAIAALSEKGLPSDASVGYELFNQGNMLTSNFQQQIQYKYTTINEIQKKLVKSFPDFIQKAYVTADMDTEEKLWQEKDEKTASASVTVETKGGKALNEDQVKAIQTMVAGHIINLDVKDVKVLDASGRVYDGEEDASMSGGKGFSKQSVATHETEKRILGELHKTLAKNFGEGNFTLNVKVRIDFDEVVRNIEKYDPQGTLVSKTQREENTDKNGAGSTTEVGTQANGTVPEYQQVNGGGNQDQFKQSKKELIENYEISKIVETIKKNPQITNVKVTATVNKPMRRVDQEGFVRDWQQILANAADIDVDEAGNFKNGNVVVSVQNFEKNNPVEVDTGEKAPKETNNAFKYAAWAVGSFLTLFVLFLFLRPKKKEPVVEELKNDFDSKNDNSPPTIPTMDIGQQETVEDKAKGEKYANPPKNFEEEVNQLAVGNPKRTADFIKLKIKEH</sequence>
<accession>A0A162PI68</accession>
<dbReference type="InterPro" id="IPR000067">
    <property type="entry name" value="FlgMring_FliF"/>
</dbReference>
<comment type="caution">
    <text evidence="13">The sequence shown here is derived from an EMBL/GenBank/DDBJ whole genome shotgun (WGS) entry which is preliminary data.</text>
</comment>
<feature type="region of interest" description="Disordered" evidence="9">
    <location>
        <begin position="286"/>
        <end position="327"/>
    </location>
</feature>
<dbReference type="AlphaFoldDB" id="A0A162PI68"/>
<dbReference type="Gene3D" id="3.30.70.1530">
    <property type="entry name" value="Hypothetical protein rpa1041"/>
    <property type="match status" value="1"/>
</dbReference>
<keyword evidence="13" id="KW-0282">Flagellum</keyword>
<evidence type="ECO:0000256" key="7">
    <source>
        <dbReference type="ARBA" id="ARBA00023136"/>
    </source>
</evidence>
<dbReference type="GO" id="GO:0071973">
    <property type="term" value="P:bacterial-type flagellum-dependent cell motility"/>
    <property type="evidence" value="ECO:0007669"/>
    <property type="project" value="InterPro"/>
</dbReference>
<dbReference type="GO" id="GO:0005886">
    <property type="term" value="C:plasma membrane"/>
    <property type="evidence" value="ECO:0007669"/>
    <property type="project" value="UniProtKB-SubCell"/>
</dbReference>
<dbReference type="InterPro" id="IPR013556">
    <property type="entry name" value="Flag_M-ring_C"/>
</dbReference>
<dbReference type="PRINTS" id="PR01009">
    <property type="entry name" value="FLGMRINGFLIF"/>
</dbReference>
<dbReference type="InterPro" id="IPR045851">
    <property type="entry name" value="AMP-bd_C_sf"/>
</dbReference>
<feature type="transmembrane region" description="Helical" evidence="10">
    <location>
        <begin position="432"/>
        <end position="450"/>
    </location>
</feature>
<evidence type="ECO:0000313" key="14">
    <source>
        <dbReference type="Proteomes" id="UP000076482"/>
    </source>
</evidence>
<dbReference type="Pfam" id="PF01514">
    <property type="entry name" value="YscJ_FliF"/>
    <property type="match status" value="1"/>
</dbReference>
<proteinExistence type="inferred from homology"/>
<keyword evidence="13" id="KW-0966">Cell projection</keyword>
<evidence type="ECO:0000256" key="8">
    <source>
        <dbReference type="ARBA" id="ARBA00023143"/>
    </source>
</evidence>
<evidence type="ECO:0000256" key="4">
    <source>
        <dbReference type="ARBA" id="ARBA00022475"/>
    </source>
</evidence>
<evidence type="ECO:0000259" key="11">
    <source>
        <dbReference type="Pfam" id="PF01514"/>
    </source>
</evidence>
<comment type="subcellular location">
    <subcellularLocation>
        <location evidence="1">Bacterial flagellum basal body</location>
    </subcellularLocation>
    <subcellularLocation>
        <location evidence="2">Cell membrane</location>
        <topology evidence="2">Multi-pass membrane protein</topology>
    </subcellularLocation>
</comment>
<dbReference type="InterPro" id="IPR006182">
    <property type="entry name" value="FliF_N_dom"/>
</dbReference>
<feature type="compositionally biased region" description="Polar residues" evidence="9">
    <location>
        <begin position="298"/>
        <end position="318"/>
    </location>
</feature>
<evidence type="ECO:0000256" key="10">
    <source>
        <dbReference type="SAM" id="Phobius"/>
    </source>
</evidence>
<feature type="domain" description="Flagellar M-ring C-terminal" evidence="12">
    <location>
        <begin position="248"/>
        <end position="391"/>
    </location>
</feature>
<dbReference type="GO" id="GO:0003774">
    <property type="term" value="F:cytoskeletal motor activity"/>
    <property type="evidence" value="ECO:0007669"/>
    <property type="project" value="InterPro"/>
</dbReference>
<feature type="domain" description="Flagellar M-ring N-terminal" evidence="11">
    <location>
        <begin position="38"/>
        <end position="212"/>
    </location>
</feature>
<dbReference type="PATRIC" id="fig|1396.535.peg.4302"/>
<keyword evidence="13" id="KW-0969">Cilium</keyword>
<dbReference type="GO" id="GO:0009431">
    <property type="term" value="C:bacterial-type flagellum basal body, MS ring"/>
    <property type="evidence" value="ECO:0007669"/>
    <property type="project" value="InterPro"/>
</dbReference>
<keyword evidence="7 10" id="KW-0472">Membrane</keyword>
<dbReference type="RefSeq" id="WP_063259772.1">
    <property type="nucleotide sequence ID" value="NZ_LJKE01000015.1"/>
</dbReference>
<keyword evidence="5 10" id="KW-0812">Transmembrane</keyword>
<dbReference type="PANTHER" id="PTHR30046:SF0">
    <property type="entry name" value="FLAGELLAR M-RING PROTEIN"/>
    <property type="match status" value="1"/>
</dbReference>
<dbReference type="Gene3D" id="3.30.300.30">
    <property type="match status" value="1"/>
</dbReference>
<dbReference type="Proteomes" id="UP000076482">
    <property type="component" value="Unassembled WGS sequence"/>
</dbReference>
<keyword evidence="6 10" id="KW-1133">Transmembrane helix</keyword>
<dbReference type="Pfam" id="PF08345">
    <property type="entry name" value="YscJ_FliF_C"/>
    <property type="match status" value="1"/>
</dbReference>
<dbReference type="NCBIfam" id="TIGR00206">
    <property type="entry name" value="fliF"/>
    <property type="match status" value="1"/>
</dbReference>